<dbReference type="InterPro" id="IPR005119">
    <property type="entry name" value="LysR_subst-bd"/>
</dbReference>
<protein>
    <submittedName>
        <fullName evidence="6">LysR family transcriptional regulator</fullName>
    </submittedName>
</protein>
<dbReference type="InterPro" id="IPR000847">
    <property type="entry name" value="LysR_HTH_N"/>
</dbReference>
<reference evidence="6 7" key="1">
    <citation type="submission" date="2019-07" db="EMBL/GenBank/DDBJ databases">
        <title>Draft genome sequence of Brevibacterium aurantiacum XU54 isolated from Xinjiang China.</title>
        <authorList>
            <person name="Xu X."/>
        </authorList>
    </citation>
    <scope>NUCLEOTIDE SEQUENCE [LARGE SCALE GENOMIC DNA]</scope>
    <source>
        <strain evidence="6 7">XU54</strain>
    </source>
</reference>
<evidence type="ECO:0000256" key="4">
    <source>
        <dbReference type="ARBA" id="ARBA00023163"/>
    </source>
</evidence>
<dbReference type="PRINTS" id="PR00039">
    <property type="entry name" value="HTHLYSR"/>
</dbReference>
<evidence type="ECO:0000256" key="1">
    <source>
        <dbReference type="ARBA" id="ARBA00009437"/>
    </source>
</evidence>
<dbReference type="GO" id="GO:0032993">
    <property type="term" value="C:protein-DNA complex"/>
    <property type="evidence" value="ECO:0007669"/>
    <property type="project" value="TreeGrafter"/>
</dbReference>
<dbReference type="Pfam" id="PF03466">
    <property type="entry name" value="LysR_substrate"/>
    <property type="match status" value="1"/>
</dbReference>
<dbReference type="SUPFAM" id="SSF46785">
    <property type="entry name" value="Winged helix' DNA-binding domain"/>
    <property type="match status" value="1"/>
</dbReference>
<dbReference type="AlphaFoldDB" id="A0A556CMU3"/>
<dbReference type="Pfam" id="PF00126">
    <property type="entry name" value="HTH_1"/>
    <property type="match status" value="1"/>
</dbReference>
<keyword evidence="4" id="KW-0804">Transcription</keyword>
<evidence type="ECO:0000259" key="5">
    <source>
        <dbReference type="PROSITE" id="PS50931"/>
    </source>
</evidence>
<dbReference type="EMBL" id="VLTK01000002">
    <property type="protein sequence ID" value="TSI18596.1"/>
    <property type="molecule type" value="Genomic_DNA"/>
</dbReference>
<accession>A0A556CMU3</accession>
<dbReference type="GO" id="GO:0003677">
    <property type="term" value="F:DNA binding"/>
    <property type="evidence" value="ECO:0007669"/>
    <property type="project" value="UniProtKB-KW"/>
</dbReference>
<proteinExistence type="inferred from homology"/>
<keyword evidence="2" id="KW-0805">Transcription regulation</keyword>
<keyword evidence="7" id="KW-1185">Reference proteome</keyword>
<organism evidence="6 7">
    <name type="scientific">Brevibacterium aurantiacum</name>
    <dbReference type="NCBI Taxonomy" id="273384"/>
    <lineage>
        <taxon>Bacteria</taxon>
        <taxon>Bacillati</taxon>
        <taxon>Actinomycetota</taxon>
        <taxon>Actinomycetes</taxon>
        <taxon>Micrococcales</taxon>
        <taxon>Brevibacteriaceae</taxon>
        <taxon>Brevibacterium</taxon>
    </lineage>
</organism>
<feature type="domain" description="HTH lysR-type" evidence="5">
    <location>
        <begin position="12"/>
        <end position="69"/>
    </location>
</feature>
<dbReference type="InterPro" id="IPR036390">
    <property type="entry name" value="WH_DNA-bd_sf"/>
</dbReference>
<dbReference type="PROSITE" id="PS50931">
    <property type="entry name" value="HTH_LYSR"/>
    <property type="match status" value="1"/>
</dbReference>
<evidence type="ECO:0000313" key="6">
    <source>
        <dbReference type="EMBL" id="TSI18596.1"/>
    </source>
</evidence>
<dbReference type="PANTHER" id="PTHR30346:SF29">
    <property type="entry name" value="LYSR SUBSTRATE-BINDING"/>
    <property type="match status" value="1"/>
</dbReference>
<gene>
    <name evidence="6" type="ORF">FO013_03315</name>
</gene>
<comment type="caution">
    <text evidence="6">The sequence shown here is derived from an EMBL/GenBank/DDBJ whole genome shotgun (WGS) entry which is preliminary data.</text>
</comment>
<keyword evidence="3" id="KW-0238">DNA-binding</keyword>
<dbReference type="FunFam" id="1.10.10.10:FF:000001">
    <property type="entry name" value="LysR family transcriptional regulator"/>
    <property type="match status" value="1"/>
</dbReference>
<evidence type="ECO:0000256" key="2">
    <source>
        <dbReference type="ARBA" id="ARBA00023015"/>
    </source>
</evidence>
<dbReference type="Gene3D" id="1.10.10.10">
    <property type="entry name" value="Winged helix-like DNA-binding domain superfamily/Winged helix DNA-binding domain"/>
    <property type="match status" value="1"/>
</dbReference>
<name>A0A556CMU3_BREAU</name>
<evidence type="ECO:0000313" key="7">
    <source>
        <dbReference type="Proteomes" id="UP000316406"/>
    </source>
</evidence>
<dbReference type="Gene3D" id="3.40.190.10">
    <property type="entry name" value="Periplasmic binding protein-like II"/>
    <property type="match status" value="2"/>
</dbReference>
<dbReference type="InterPro" id="IPR036388">
    <property type="entry name" value="WH-like_DNA-bd_sf"/>
</dbReference>
<dbReference type="RefSeq" id="WP_143921149.1">
    <property type="nucleotide sequence ID" value="NZ_VLTK01000002.1"/>
</dbReference>
<sequence length="333" mass="35771">MDARFQSALSTVSFTHVRALRAVVEHGSLSSAAKDLGYTTSAISQQISALERSLGVSLFERGPRSVRVTAAGERMYELSADLLESIAGIADVMRGYASAEQGVLRLTAAGSGAAQLLPRAVAGIASKHPAAEISLVTPGTSDSVVESIKAGFADIGVIYEYSPTPQQLLEGLTSTPLLHEEMVVIGREQGPSGERSSIRDFAEENWVCGSKGSTQDQILKHLGEREGFVPRIAHRSDDPDVIRGLVNQGLGIALVPVLSLGIDRSIHLYRLTDRPVHRRVQLLHRATDHNPLIASAIHAFVKAADDYLTWTLTAFGVTFDLPMLTLDTELQGN</sequence>
<dbReference type="SUPFAM" id="SSF53850">
    <property type="entry name" value="Periplasmic binding protein-like II"/>
    <property type="match status" value="1"/>
</dbReference>
<dbReference type="PANTHER" id="PTHR30346">
    <property type="entry name" value="TRANSCRIPTIONAL DUAL REGULATOR HCAR-RELATED"/>
    <property type="match status" value="1"/>
</dbReference>
<dbReference type="OrthoDB" id="4131546at2"/>
<comment type="similarity">
    <text evidence="1">Belongs to the LysR transcriptional regulatory family.</text>
</comment>
<dbReference type="GO" id="GO:0003700">
    <property type="term" value="F:DNA-binding transcription factor activity"/>
    <property type="evidence" value="ECO:0007669"/>
    <property type="project" value="InterPro"/>
</dbReference>
<dbReference type="Proteomes" id="UP000316406">
    <property type="component" value="Unassembled WGS sequence"/>
</dbReference>
<evidence type="ECO:0000256" key="3">
    <source>
        <dbReference type="ARBA" id="ARBA00023125"/>
    </source>
</evidence>